<organism evidence="3 4">
    <name type="scientific">Paraliobacillus quinghaiensis</name>
    <dbReference type="NCBI Taxonomy" id="470815"/>
    <lineage>
        <taxon>Bacteria</taxon>
        <taxon>Bacillati</taxon>
        <taxon>Bacillota</taxon>
        <taxon>Bacilli</taxon>
        <taxon>Bacillales</taxon>
        <taxon>Bacillaceae</taxon>
        <taxon>Paraliobacillus</taxon>
    </lineage>
</organism>
<gene>
    <name evidence="3" type="ORF">GCM10011351_01280</name>
</gene>
<sequence>MKNSERFIIAFNKIEKFFEKEINEKKYIPFYRSVQLLKHTNATIDRYQDDLVEYSELRNAIIHERTEAHYAIAEPHDEVVERIEKIEQELTAPKLVIPTFQKELRTMQAEDTVKDVLKVIRETDFSQFPVYRSKQFVGLVTDKGITHWLARNTNGDIDQLLLTPVMNLIEENKSVRNYEFISKEMTIYQAERIFLEQLKKYKRLDALLITEEGKEHQALLGMISTNDLIKIP</sequence>
<dbReference type="OrthoDB" id="49104at2"/>
<name>A0A917WPE7_9BACI</name>
<keyword evidence="4" id="KW-1185">Reference proteome</keyword>
<comment type="caution">
    <text evidence="3">The sequence shown here is derived from an EMBL/GenBank/DDBJ whole genome shotgun (WGS) entry which is preliminary data.</text>
</comment>
<evidence type="ECO:0000256" key="1">
    <source>
        <dbReference type="PROSITE-ProRule" id="PRU00703"/>
    </source>
</evidence>
<dbReference type="Pfam" id="PF00571">
    <property type="entry name" value="CBS"/>
    <property type="match status" value="2"/>
</dbReference>
<reference evidence="3" key="1">
    <citation type="journal article" date="2014" name="Int. J. Syst. Evol. Microbiol.">
        <title>Complete genome sequence of Corynebacterium casei LMG S-19264T (=DSM 44701T), isolated from a smear-ripened cheese.</title>
        <authorList>
            <consortium name="US DOE Joint Genome Institute (JGI-PGF)"/>
            <person name="Walter F."/>
            <person name="Albersmeier A."/>
            <person name="Kalinowski J."/>
            <person name="Ruckert C."/>
        </authorList>
    </citation>
    <scope>NUCLEOTIDE SEQUENCE</scope>
    <source>
        <strain evidence="3">CGMCC 1.6333</strain>
    </source>
</reference>
<dbReference type="AlphaFoldDB" id="A0A917WPE7"/>
<accession>A0A917WPE7</accession>
<proteinExistence type="predicted"/>
<dbReference type="EMBL" id="BMLG01000001">
    <property type="protein sequence ID" value="GGM19173.1"/>
    <property type="molecule type" value="Genomic_DNA"/>
</dbReference>
<feature type="domain" description="CBS" evidence="2">
    <location>
        <begin position="100"/>
        <end position="157"/>
    </location>
</feature>
<protein>
    <recommendedName>
        <fullName evidence="2">CBS domain-containing protein</fullName>
    </recommendedName>
</protein>
<evidence type="ECO:0000259" key="2">
    <source>
        <dbReference type="PROSITE" id="PS51371"/>
    </source>
</evidence>
<keyword evidence="1" id="KW-0129">CBS domain</keyword>
<dbReference type="PROSITE" id="PS51371">
    <property type="entry name" value="CBS"/>
    <property type="match status" value="1"/>
</dbReference>
<evidence type="ECO:0000313" key="4">
    <source>
        <dbReference type="Proteomes" id="UP000618460"/>
    </source>
</evidence>
<dbReference type="SUPFAM" id="SSF54631">
    <property type="entry name" value="CBS-domain pair"/>
    <property type="match status" value="1"/>
</dbReference>
<dbReference type="Proteomes" id="UP000618460">
    <property type="component" value="Unassembled WGS sequence"/>
</dbReference>
<evidence type="ECO:0000313" key="3">
    <source>
        <dbReference type="EMBL" id="GGM19173.1"/>
    </source>
</evidence>
<reference evidence="3" key="2">
    <citation type="submission" date="2020-09" db="EMBL/GenBank/DDBJ databases">
        <authorList>
            <person name="Sun Q."/>
            <person name="Zhou Y."/>
        </authorList>
    </citation>
    <scope>NUCLEOTIDE SEQUENCE</scope>
    <source>
        <strain evidence="3">CGMCC 1.6333</strain>
    </source>
</reference>
<dbReference type="InterPro" id="IPR000644">
    <property type="entry name" value="CBS_dom"/>
</dbReference>
<dbReference type="RefSeq" id="WP_117152684.1">
    <property type="nucleotide sequence ID" value="NZ_BMLG01000001.1"/>
</dbReference>
<dbReference type="Gene3D" id="3.10.580.10">
    <property type="entry name" value="CBS-domain"/>
    <property type="match status" value="1"/>
</dbReference>
<dbReference type="InterPro" id="IPR046342">
    <property type="entry name" value="CBS_dom_sf"/>
</dbReference>